<dbReference type="RefSeq" id="WP_157705213.1">
    <property type="nucleotide sequence ID" value="NZ_CP034347.1"/>
</dbReference>
<geneLocation type="plasmid" evidence="2">
    <name>pmme07001</name>
</geneLocation>
<keyword evidence="1" id="KW-0614">Plasmid</keyword>
<dbReference type="InterPro" id="IPR027417">
    <property type="entry name" value="P-loop_NTPase"/>
</dbReference>
<dbReference type="EMBL" id="CP034347">
    <property type="protein sequence ID" value="QGX96776.1"/>
    <property type="molecule type" value="Genomic_DNA"/>
</dbReference>
<proteinExistence type="predicted"/>
<name>A0A6I6INL6_9RHOB</name>
<dbReference type="Proteomes" id="UP000428330">
    <property type="component" value="Plasmid pMME07001"/>
</dbReference>
<reference evidence="1 2" key="1">
    <citation type="submission" date="2018-12" db="EMBL/GenBank/DDBJ databases">
        <title>Complete genome sequence of Roseovarius sp. MME-070.</title>
        <authorList>
            <person name="Nam Y.-D."/>
            <person name="Kang J."/>
            <person name="Chung W.-H."/>
            <person name="Park Y.S."/>
        </authorList>
    </citation>
    <scope>NUCLEOTIDE SEQUENCE [LARGE SCALE GENOMIC DNA]</scope>
    <source>
        <strain evidence="1 2">MME-070</strain>
        <plasmid evidence="2">pmme07001</plasmid>
    </source>
</reference>
<keyword evidence="2" id="KW-1185">Reference proteome</keyword>
<organism evidence="1 2">
    <name type="scientific">Roseovarius faecimaris</name>
    <dbReference type="NCBI Taxonomy" id="2494550"/>
    <lineage>
        <taxon>Bacteria</taxon>
        <taxon>Pseudomonadati</taxon>
        <taxon>Pseudomonadota</taxon>
        <taxon>Alphaproteobacteria</taxon>
        <taxon>Rhodobacterales</taxon>
        <taxon>Roseobacteraceae</taxon>
        <taxon>Roseovarius</taxon>
    </lineage>
</organism>
<dbReference type="OrthoDB" id="547419at2"/>
<sequence>MAKTIYLHVGMPKCASTTVQAYLWRERAALAEAGIQYRMFHDREAPLLGNGDTLAEAIWAQNRRGIEDRLTYFMGLPGTVLISAEAFSNIFNTATMAETIRTMQARGAQVKVICFFRRQDLWIESDYKQQIKGGHPWDAPISELIALRLRQEVLNFGWTMAYWIKFVGEENAFAVPINPGEPRDKPVRSLLRYIGADTLADGPLTLTEANVSPPTGLIEPARLLKRKLAGKGTHQAETETILQTFFDTAPGLLDVPSRRFLLPHAERVALVARYKGSNAVLQKQSMQGARFHTEFEQDPASEAPLEPEAKAVLGAYLSANRDLSNALSGGWRRLFRWRAP</sequence>
<evidence type="ECO:0000313" key="1">
    <source>
        <dbReference type="EMBL" id="QGX96776.1"/>
    </source>
</evidence>
<dbReference type="KEGG" id="rom:EI983_00210"/>
<gene>
    <name evidence="1" type="ORF">EI983_00210</name>
</gene>
<dbReference type="Gene3D" id="3.40.50.300">
    <property type="entry name" value="P-loop containing nucleotide triphosphate hydrolases"/>
    <property type="match status" value="1"/>
</dbReference>
<accession>A0A6I6INL6</accession>
<evidence type="ECO:0000313" key="2">
    <source>
        <dbReference type="Proteomes" id="UP000428330"/>
    </source>
</evidence>
<protein>
    <submittedName>
        <fullName evidence="1">Uncharacterized protein</fullName>
    </submittedName>
</protein>
<dbReference type="AlphaFoldDB" id="A0A6I6INL6"/>
<dbReference type="SUPFAM" id="SSF52540">
    <property type="entry name" value="P-loop containing nucleoside triphosphate hydrolases"/>
    <property type="match status" value="1"/>
</dbReference>